<organism evidence="10 11">
    <name type="scientific">Clitoria ternatea</name>
    <name type="common">Butterfly pea</name>
    <dbReference type="NCBI Taxonomy" id="43366"/>
    <lineage>
        <taxon>Eukaryota</taxon>
        <taxon>Viridiplantae</taxon>
        <taxon>Streptophyta</taxon>
        <taxon>Embryophyta</taxon>
        <taxon>Tracheophyta</taxon>
        <taxon>Spermatophyta</taxon>
        <taxon>Magnoliopsida</taxon>
        <taxon>eudicotyledons</taxon>
        <taxon>Gunneridae</taxon>
        <taxon>Pentapetalae</taxon>
        <taxon>rosids</taxon>
        <taxon>fabids</taxon>
        <taxon>Fabales</taxon>
        <taxon>Fabaceae</taxon>
        <taxon>Papilionoideae</taxon>
        <taxon>50 kb inversion clade</taxon>
        <taxon>NPAAA clade</taxon>
        <taxon>indigoferoid/millettioid clade</taxon>
        <taxon>Phaseoleae</taxon>
        <taxon>Clitoria</taxon>
    </lineage>
</organism>
<keyword evidence="5" id="KW-1015">Disulfide bond</keyword>
<keyword evidence="7" id="KW-0732">Signal</keyword>
<evidence type="ECO:0000256" key="6">
    <source>
        <dbReference type="ARBA" id="ARBA00023180"/>
    </source>
</evidence>
<dbReference type="InterPro" id="IPR039417">
    <property type="entry name" value="Peptidase_C1A_papain-like"/>
</dbReference>
<comment type="caution">
    <text evidence="10">The sequence shown here is derived from an EMBL/GenBank/DDBJ whole genome shotgun (WGS) entry which is preliminary data.</text>
</comment>
<dbReference type="Pfam" id="PF00112">
    <property type="entry name" value="Peptidase_C1"/>
    <property type="match status" value="1"/>
</dbReference>
<keyword evidence="3" id="KW-0378">Hydrolase</keyword>
<sequence length="345" mass="38665">MVSIGRNQCILVLLFIATVWPPQVMPRELNEASLLERHGQWMAKYGKTYKDNEEKEKRFKIFKNNVEFIDSFNNAGEKPYKLSTNQFADQTNEEFKASLNGYKRRVNGVLKTTSETSFRYASDAIFPATLDWRKRGAVTPIKSEGACATEGIHEITTGKLVPLSVQELMDCDGKSQGCGGGGSIEDGFEFIVKHGITSEANYPITNNGTCNTQKENSPVAHIKGYEKVPPNNEEALLLAVANQPVSVAIDAGSSGFQFYSSGRNVVAYNLLMLELPNLMLSTQSNIGCKLEARKQLRPLDRNRKSKVTGVYAKTTDKIKWKVFSYNFFLFNFQHRIKIKNFNSVA</sequence>
<dbReference type="GO" id="GO:0008234">
    <property type="term" value="F:cysteine-type peptidase activity"/>
    <property type="evidence" value="ECO:0007669"/>
    <property type="project" value="UniProtKB-KW"/>
</dbReference>
<dbReference type="InterPro" id="IPR013201">
    <property type="entry name" value="Prot_inhib_I29"/>
</dbReference>
<dbReference type="CDD" id="cd02248">
    <property type="entry name" value="Peptidase_C1A"/>
    <property type="match status" value="1"/>
</dbReference>
<reference evidence="10 11" key="1">
    <citation type="submission" date="2024-01" db="EMBL/GenBank/DDBJ databases">
        <title>The genomes of 5 underutilized Papilionoideae crops provide insights into root nodulation and disease resistance.</title>
        <authorList>
            <person name="Yuan L."/>
        </authorList>
    </citation>
    <scope>NUCLEOTIDE SEQUENCE [LARGE SCALE GENOMIC DNA]</scope>
    <source>
        <strain evidence="10">LY-2023</strain>
        <tissue evidence="10">Leaf</tissue>
    </source>
</reference>
<dbReference type="Gene3D" id="3.90.70.10">
    <property type="entry name" value="Cysteine proteinases"/>
    <property type="match status" value="1"/>
</dbReference>
<evidence type="ECO:0000313" key="11">
    <source>
        <dbReference type="Proteomes" id="UP001359559"/>
    </source>
</evidence>
<comment type="similarity">
    <text evidence="1">Belongs to the peptidase C1 family.</text>
</comment>
<dbReference type="GO" id="GO:0006508">
    <property type="term" value="P:proteolysis"/>
    <property type="evidence" value="ECO:0007669"/>
    <property type="project" value="UniProtKB-KW"/>
</dbReference>
<evidence type="ECO:0000259" key="8">
    <source>
        <dbReference type="SMART" id="SM00645"/>
    </source>
</evidence>
<keyword evidence="11" id="KW-1185">Reference proteome</keyword>
<evidence type="ECO:0000256" key="1">
    <source>
        <dbReference type="ARBA" id="ARBA00008455"/>
    </source>
</evidence>
<dbReference type="InterPro" id="IPR000668">
    <property type="entry name" value="Peptidase_C1A_C"/>
</dbReference>
<evidence type="ECO:0000256" key="5">
    <source>
        <dbReference type="ARBA" id="ARBA00023157"/>
    </source>
</evidence>
<dbReference type="AlphaFoldDB" id="A0AAN9FEW4"/>
<keyword evidence="6" id="KW-0325">Glycoprotein</keyword>
<keyword evidence="4" id="KW-0788">Thiol protease</keyword>
<feature type="chain" id="PRO_5042843193" evidence="7">
    <location>
        <begin position="27"/>
        <end position="345"/>
    </location>
</feature>
<feature type="domain" description="Peptidase C1A papain C-terminal" evidence="8">
    <location>
        <begin position="126"/>
        <end position="299"/>
    </location>
</feature>
<dbReference type="InterPro" id="IPR013128">
    <property type="entry name" value="Peptidase_C1A"/>
</dbReference>
<gene>
    <name evidence="10" type="ORF">RJT34_29018</name>
</gene>
<name>A0AAN9FEW4_CLITE</name>
<evidence type="ECO:0000256" key="3">
    <source>
        <dbReference type="ARBA" id="ARBA00022801"/>
    </source>
</evidence>
<dbReference type="SUPFAM" id="SSF54001">
    <property type="entry name" value="Cysteine proteinases"/>
    <property type="match status" value="1"/>
</dbReference>
<evidence type="ECO:0000256" key="4">
    <source>
        <dbReference type="ARBA" id="ARBA00022807"/>
    </source>
</evidence>
<dbReference type="EMBL" id="JAYKXN010000007">
    <property type="protein sequence ID" value="KAK7272430.1"/>
    <property type="molecule type" value="Genomic_DNA"/>
</dbReference>
<feature type="domain" description="Cathepsin propeptide inhibitor" evidence="9">
    <location>
        <begin position="38"/>
        <end position="95"/>
    </location>
</feature>
<dbReference type="PANTHER" id="PTHR12411">
    <property type="entry name" value="CYSTEINE PROTEASE FAMILY C1-RELATED"/>
    <property type="match status" value="1"/>
</dbReference>
<evidence type="ECO:0000259" key="9">
    <source>
        <dbReference type="SMART" id="SM00848"/>
    </source>
</evidence>
<proteinExistence type="inferred from homology"/>
<dbReference type="Proteomes" id="UP001359559">
    <property type="component" value="Unassembled WGS sequence"/>
</dbReference>
<accession>A0AAN9FEW4</accession>
<feature type="signal peptide" evidence="7">
    <location>
        <begin position="1"/>
        <end position="26"/>
    </location>
</feature>
<dbReference type="SMART" id="SM00848">
    <property type="entry name" value="Inhibitor_I29"/>
    <property type="match status" value="1"/>
</dbReference>
<evidence type="ECO:0000313" key="10">
    <source>
        <dbReference type="EMBL" id="KAK7272430.1"/>
    </source>
</evidence>
<dbReference type="InterPro" id="IPR038765">
    <property type="entry name" value="Papain-like_cys_pep_sf"/>
</dbReference>
<protein>
    <submittedName>
        <fullName evidence="10">Uncharacterized protein</fullName>
    </submittedName>
</protein>
<dbReference type="SMART" id="SM00645">
    <property type="entry name" value="Pept_C1"/>
    <property type="match status" value="1"/>
</dbReference>
<evidence type="ECO:0000256" key="2">
    <source>
        <dbReference type="ARBA" id="ARBA00022670"/>
    </source>
</evidence>
<evidence type="ECO:0000256" key="7">
    <source>
        <dbReference type="SAM" id="SignalP"/>
    </source>
</evidence>
<dbReference type="Pfam" id="PF08246">
    <property type="entry name" value="Inhibitor_I29"/>
    <property type="match status" value="1"/>
</dbReference>
<keyword evidence="2" id="KW-0645">Protease</keyword>